<dbReference type="Gene3D" id="3.10.450.50">
    <property type="match status" value="1"/>
</dbReference>
<organism evidence="2 3">
    <name type="scientific">Janthinobacterium aestuarii</name>
    <dbReference type="NCBI Taxonomy" id="2985511"/>
    <lineage>
        <taxon>Bacteria</taxon>
        <taxon>Pseudomonadati</taxon>
        <taxon>Pseudomonadota</taxon>
        <taxon>Betaproteobacteria</taxon>
        <taxon>Burkholderiales</taxon>
        <taxon>Oxalobacteraceae</taxon>
        <taxon>Janthinobacterium</taxon>
    </lineage>
</organism>
<proteinExistence type="predicted"/>
<dbReference type="Pfam" id="PF12680">
    <property type="entry name" value="SnoaL_2"/>
    <property type="match status" value="1"/>
</dbReference>
<accession>A0ABZ2GPE3</accession>
<sequence>MSTSMLDTTEGVEAALARLVGFYEHLSLESLAQLGAVYAPNAHFKDPFNEVVGHAAILAIFEHMFVQVDAPRFVVLESVGQGQQAFLTWEFRFRMKRLVSGEQCIRGATHVRFDTQGRVVVHRDYWDAAEELYEKLPLLGGFMRMLRRASQR</sequence>
<evidence type="ECO:0000313" key="2">
    <source>
        <dbReference type="EMBL" id="WWO47648.1"/>
    </source>
</evidence>
<dbReference type="EMBL" id="CP142523">
    <property type="protein sequence ID" value="WWO47648.1"/>
    <property type="molecule type" value="Genomic_DNA"/>
</dbReference>
<gene>
    <name evidence="2" type="ORF">OPV09_05880</name>
</gene>
<dbReference type="InterPro" id="IPR037401">
    <property type="entry name" value="SnoaL-like"/>
</dbReference>
<dbReference type="RefSeq" id="WP_338680862.1">
    <property type="nucleotide sequence ID" value="NZ_CP142523.1"/>
</dbReference>
<reference evidence="2 3" key="1">
    <citation type="submission" date="2024-01" db="EMBL/GenBank/DDBJ databases">
        <title>Draft genome sequences of nine bacterial species from freshwater ponds near Washington, DC.</title>
        <authorList>
            <person name="Pavloudi C."/>
            <person name="Oliver L."/>
            <person name="Slattery K."/>
            <person name="Lissner G."/>
            <person name="Saw J.H."/>
        </authorList>
    </citation>
    <scope>NUCLEOTIDE SEQUENCE [LARGE SCALE GENOMIC DNA]</scope>
    <source>
        <strain evidence="3">TB1-E2</strain>
    </source>
</reference>
<protein>
    <submittedName>
        <fullName evidence="2">Nuclear transport factor 2 family protein</fullName>
    </submittedName>
</protein>
<dbReference type="Proteomes" id="UP001373909">
    <property type="component" value="Chromosome"/>
</dbReference>
<dbReference type="InterPro" id="IPR032710">
    <property type="entry name" value="NTF2-like_dom_sf"/>
</dbReference>
<evidence type="ECO:0000259" key="1">
    <source>
        <dbReference type="Pfam" id="PF12680"/>
    </source>
</evidence>
<evidence type="ECO:0000313" key="3">
    <source>
        <dbReference type="Proteomes" id="UP001373909"/>
    </source>
</evidence>
<feature type="domain" description="SnoaL-like" evidence="1">
    <location>
        <begin position="21"/>
        <end position="122"/>
    </location>
</feature>
<keyword evidence="3" id="KW-1185">Reference proteome</keyword>
<name>A0ABZ2GPE3_9BURK</name>
<dbReference type="SUPFAM" id="SSF54427">
    <property type="entry name" value="NTF2-like"/>
    <property type="match status" value="1"/>
</dbReference>